<reference evidence="3" key="2">
    <citation type="submission" date="2021-04" db="EMBL/GenBank/DDBJ databases">
        <authorList>
            <person name="Gilroy R."/>
        </authorList>
    </citation>
    <scope>NUCLEOTIDE SEQUENCE</scope>
    <source>
        <strain evidence="3">Gambia15-2214</strain>
    </source>
</reference>
<feature type="non-terminal residue" evidence="3">
    <location>
        <position position="205"/>
    </location>
</feature>
<evidence type="ECO:0000313" key="4">
    <source>
        <dbReference type="Proteomes" id="UP000823914"/>
    </source>
</evidence>
<dbReference type="PANTHER" id="PTHR42960:SF1">
    <property type="entry name" value="YCF46 PROTEIN"/>
    <property type="match status" value="1"/>
</dbReference>
<reference evidence="3" key="1">
    <citation type="journal article" date="2021" name="PeerJ">
        <title>Extensive microbial diversity within the chicken gut microbiome revealed by metagenomics and culture.</title>
        <authorList>
            <person name="Gilroy R."/>
            <person name="Ravi A."/>
            <person name="Getino M."/>
            <person name="Pursley I."/>
            <person name="Horton D.L."/>
            <person name="Alikhan N.F."/>
            <person name="Baker D."/>
            <person name="Gharbi K."/>
            <person name="Hall N."/>
            <person name="Watson M."/>
            <person name="Adriaenssens E.M."/>
            <person name="Foster-Nyarko E."/>
            <person name="Jarju S."/>
            <person name="Secka A."/>
            <person name="Antonio M."/>
            <person name="Oren A."/>
            <person name="Chaudhuri R.R."/>
            <person name="La Ragione R."/>
            <person name="Hildebrand F."/>
            <person name="Pallen M.J."/>
        </authorList>
    </citation>
    <scope>NUCLEOTIDE SEQUENCE</scope>
    <source>
        <strain evidence="3">Gambia15-2214</strain>
    </source>
</reference>
<accession>A0A9E2L0K5</accession>
<dbReference type="Proteomes" id="UP000823914">
    <property type="component" value="Unassembled WGS sequence"/>
</dbReference>
<evidence type="ECO:0000256" key="2">
    <source>
        <dbReference type="ARBA" id="ARBA00022840"/>
    </source>
</evidence>
<evidence type="ECO:0000256" key="1">
    <source>
        <dbReference type="ARBA" id="ARBA00022741"/>
    </source>
</evidence>
<protein>
    <submittedName>
        <fullName evidence="3">ATPase</fullName>
    </submittedName>
</protein>
<dbReference type="PANTHER" id="PTHR42960">
    <property type="entry name" value="YCF46 PROTEIN"/>
    <property type="match status" value="1"/>
</dbReference>
<dbReference type="AlphaFoldDB" id="A0A9E2L0K5"/>
<dbReference type="GO" id="GO:0005524">
    <property type="term" value="F:ATP binding"/>
    <property type="evidence" value="ECO:0007669"/>
    <property type="project" value="UniProtKB-KW"/>
</dbReference>
<name>A0A9E2L0K5_9SPIR</name>
<keyword evidence="2" id="KW-0067">ATP-binding</keyword>
<evidence type="ECO:0000313" key="3">
    <source>
        <dbReference type="EMBL" id="MBU3849134.1"/>
    </source>
</evidence>
<dbReference type="EMBL" id="JAHLFV010000024">
    <property type="protein sequence ID" value="MBU3849134.1"/>
    <property type="molecule type" value="Genomic_DNA"/>
</dbReference>
<gene>
    <name evidence="3" type="ORF">IAA16_01045</name>
</gene>
<comment type="caution">
    <text evidence="3">The sequence shown here is derived from an EMBL/GenBank/DDBJ whole genome shotgun (WGS) entry which is preliminary data.</text>
</comment>
<sequence length="205" mass="23188">MESMPEKNIEILIRARYPLIYIVSFEEMRVIHSMKNISNRRNKQLFLWSITQGLETPDGSCLAEFKDPVKVLEYILQMDINGVFVLKDFHHYMNDPVIIRKLRDLGHSLKLTMKNVVFLSPALKIPGELEKEIAVVDYTLPGKDELVAIIRNIAESVGGNTLDTIGNPEFLNKIVEAALGLTAEEAENVFAKSLVESGEFNLKTI</sequence>
<proteinExistence type="predicted"/>
<dbReference type="InterPro" id="IPR052381">
    <property type="entry name" value="AAA_domain_protein"/>
</dbReference>
<keyword evidence="1" id="KW-0547">Nucleotide-binding</keyword>
<organism evidence="3 4">
    <name type="scientific">Candidatus Treponema excrementipullorum</name>
    <dbReference type="NCBI Taxonomy" id="2838768"/>
    <lineage>
        <taxon>Bacteria</taxon>
        <taxon>Pseudomonadati</taxon>
        <taxon>Spirochaetota</taxon>
        <taxon>Spirochaetia</taxon>
        <taxon>Spirochaetales</taxon>
        <taxon>Treponemataceae</taxon>
        <taxon>Treponema</taxon>
    </lineage>
</organism>